<keyword evidence="3" id="KW-0547">Nucleotide-binding</keyword>
<feature type="domain" description="ABC transporter" evidence="7">
    <location>
        <begin position="9"/>
        <end position="235"/>
    </location>
</feature>
<dbReference type="GO" id="GO:0016887">
    <property type="term" value="F:ATP hydrolysis activity"/>
    <property type="evidence" value="ECO:0007669"/>
    <property type="project" value="InterPro"/>
</dbReference>
<dbReference type="InterPro" id="IPR015854">
    <property type="entry name" value="ABC_transpr_LolD-like"/>
</dbReference>
<proteinExistence type="inferred from homology"/>
<dbReference type="Pfam" id="PF00005">
    <property type="entry name" value="ABC_tran"/>
    <property type="match status" value="1"/>
</dbReference>
<comment type="similarity">
    <text evidence="6">Belongs to the ABC transporter superfamily. Macrolide exporter (TC 3.A.1.122) family.</text>
</comment>
<keyword evidence="4 8" id="KW-0067">ATP-binding</keyword>
<dbReference type="EMBL" id="CP119312">
    <property type="protein sequence ID" value="WEK04801.1"/>
    <property type="molecule type" value="Genomic_DNA"/>
</dbReference>
<organism evidence="8 9">
    <name type="scientific">Candidatus Devosia phytovorans</name>
    <dbReference type="NCBI Taxonomy" id="3121372"/>
    <lineage>
        <taxon>Bacteria</taxon>
        <taxon>Pseudomonadati</taxon>
        <taxon>Pseudomonadota</taxon>
        <taxon>Alphaproteobacteria</taxon>
        <taxon>Hyphomicrobiales</taxon>
        <taxon>Devosiaceae</taxon>
        <taxon>Devosia</taxon>
    </lineage>
</organism>
<dbReference type="AlphaFoldDB" id="A0AAJ5VVE0"/>
<dbReference type="SUPFAM" id="SSF52540">
    <property type="entry name" value="P-loop containing nucleoside triphosphate hydrolases"/>
    <property type="match status" value="1"/>
</dbReference>
<evidence type="ECO:0000256" key="1">
    <source>
        <dbReference type="ARBA" id="ARBA00022448"/>
    </source>
</evidence>
<dbReference type="Proteomes" id="UP001217476">
    <property type="component" value="Chromosome"/>
</dbReference>
<dbReference type="InterPro" id="IPR003439">
    <property type="entry name" value="ABC_transporter-like_ATP-bd"/>
</dbReference>
<gene>
    <name evidence="8" type="ORF">P0Y65_00665</name>
</gene>
<dbReference type="PROSITE" id="PS50893">
    <property type="entry name" value="ABC_TRANSPORTER_2"/>
    <property type="match status" value="1"/>
</dbReference>
<name>A0AAJ5VVE0_9HYPH</name>
<dbReference type="FunFam" id="3.40.50.300:FF:000032">
    <property type="entry name" value="Export ABC transporter ATP-binding protein"/>
    <property type="match status" value="1"/>
</dbReference>
<evidence type="ECO:0000256" key="6">
    <source>
        <dbReference type="ARBA" id="ARBA00038388"/>
    </source>
</evidence>
<keyword evidence="2" id="KW-0472">Membrane</keyword>
<keyword evidence="1" id="KW-0813">Transport</keyword>
<dbReference type="InterPro" id="IPR003593">
    <property type="entry name" value="AAA+_ATPase"/>
</dbReference>
<protein>
    <submittedName>
        <fullName evidence="8">ABC transporter ATP-binding protein</fullName>
    </submittedName>
</protein>
<evidence type="ECO:0000256" key="5">
    <source>
        <dbReference type="ARBA" id="ARBA00022967"/>
    </source>
</evidence>
<evidence type="ECO:0000256" key="3">
    <source>
        <dbReference type="ARBA" id="ARBA00022741"/>
    </source>
</evidence>
<keyword evidence="2" id="KW-0997">Cell inner membrane</keyword>
<dbReference type="GO" id="GO:0098796">
    <property type="term" value="C:membrane protein complex"/>
    <property type="evidence" value="ECO:0007669"/>
    <property type="project" value="UniProtKB-ARBA"/>
</dbReference>
<dbReference type="InterPro" id="IPR017911">
    <property type="entry name" value="MacB-like_ATP-bd"/>
</dbReference>
<evidence type="ECO:0000313" key="8">
    <source>
        <dbReference type="EMBL" id="WEK04801.1"/>
    </source>
</evidence>
<dbReference type="InterPro" id="IPR017871">
    <property type="entry name" value="ABC_transporter-like_CS"/>
</dbReference>
<accession>A0AAJ5VVE0</accession>
<dbReference type="CDD" id="cd03255">
    <property type="entry name" value="ABC_MJ0796_LolCDE_FtsE"/>
    <property type="match status" value="1"/>
</dbReference>
<dbReference type="PANTHER" id="PTHR24220">
    <property type="entry name" value="IMPORT ATP-BINDING PROTEIN"/>
    <property type="match status" value="1"/>
</dbReference>
<reference evidence="8" key="1">
    <citation type="submission" date="2023-03" db="EMBL/GenBank/DDBJ databases">
        <title>Andean soil-derived lignocellulolytic bacterial consortium as a source of novel taxa and putative plastic-active enzymes.</title>
        <authorList>
            <person name="Diaz-Garcia L."/>
            <person name="Chuvochina M."/>
            <person name="Feuerriegel G."/>
            <person name="Bunk B."/>
            <person name="Sproer C."/>
            <person name="Streit W.R."/>
            <person name="Rodriguez L.M."/>
            <person name="Overmann J."/>
            <person name="Jimenez D.J."/>
        </authorList>
    </citation>
    <scope>NUCLEOTIDE SEQUENCE</scope>
    <source>
        <strain evidence="8">MAG 4196</strain>
    </source>
</reference>
<evidence type="ECO:0000313" key="9">
    <source>
        <dbReference type="Proteomes" id="UP001217476"/>
    </source>
</evidence>
<keyword evidence="2" id="KW-1003">Cell membrane</keyword>
<evidence type="ECO:0000259" key="7">
    <source>
        <dbReference type="PROSITE" id="PS50893"/>
    </source>
</evidence>
<dbReference type="InterPro" id="IPR027417">
    <property type="entry name" value="P-loop_NTPase"/>
</dbReference>
<dbReference type="PROSITE" id="PS00211">
    <property type="entry name" value="ABC_TRANSPORTER_1"/>
    <property type="match status" value="1"/>
</dbReference>
<dbReference type="GO" id="GO:0005524">
    <property type="term" value="F:ATP binding"/>
    <property type="evidence" value="ECO:0007669"/>
    <property type="project" value="UniProtKB-KW"/>
</dbReference>
<dbReference type="Gene3D" id="3.40.50.300">
    <property type="entry name" value="P-loop containing nucleotide triphosphate hydrolases"/>
    <property type="match status" value="1"/>
</dbReference>
<evidence type="ECO:0000256" key="2">
    <source>
        <dbReference type="ARBA" id="ARBA00022519"/>
    </source>
</evidence>
<dbReference type="GO" id="GO:0005886">
    <property type="term" value="C:plasma membrane"/>
    <property type="evidence" value="ECO:0007669"/>
    <property type="project" value="TreeGrafter"/>
</dbReference>
<evidence type="ECO:0000256" key="4">
    <source>
        <dbReference type="ARBA" id="ARBA00022840"/>
    </source>
</evidence>
<dbReference type="GO" id="GO:0022857">
    <property type="term" value="F:transmembrane transporter activity"/>
    <property type="evidence" value="ECO:0007669"/>
    <property type="project" value="TreeGrafter"/>
</dbReference>
<keyword evidence="5" id="KW-1278">Translocase</keyword>
<dbReference type="SMART" id="SM00382">
    <property type="entry name" value="AAA"/>
    <property type="match status" value="1"/>
</dbReference>
<sequence length="235" mass="24938">MNTSDAPIIDARDVTYTLEIAGKPLTILKGVSLKVAPAEVVAIVGPSGSGKTSMLMLLAGLERSSTGSVTVNGSILEKLSEDDLARFRRHTMGIVFQSFHLIPSLTAHDNVGLALEIAEPTLSMSQVRERAAEALKAVGLGDRLDHRPSALSGGEQQRVGLARAMVANPPLLLADEPTGNLDQTTGAVVVDLMFDLARKQNTAVVLITHDPHLAERADRVFTMTAGELVETTVAR</sequence>